<dbReference type="PANTHER" id="PTHR21347">
    <property type="entry name" value="CLEFT LIP AND PALATE ASSOCIATED TRANSMEMBRANE PROTEIN-RELATED"/>
    <property type="match status" value="1"/>
</dbReference>
<name>A0ABD1YI51_9MARC</name>
<dbReference type="Pfam" id="PF05602">
    <property type="entry name" value="CLPTM1"/>
    <property type="match status" value="1"/>
</dbReference>
<feature type="transmembrane region" description="Helical" evidence="7">
    <location>
        <begin position="447"/>
        <end position="466"/>
    </location>
</feature>
<evidence type="ECO:0000313" key="8">
    <source>
        <dbReference type="EMBL" id="KAL2630338.1"/>
    </source>
</evidence>
<keyword evidence="4 7" id="KW-1133">Transmembrane helix</keyword>
<accession>A0ABD1YI51</accession>
<sequence>MAPPGGGGGGTQVARAGGGAGAAPAQPEQNAGSMLFGIVRMGIFFYFAMQMFAPKKPGTVNPDLLTSNLFIKGEDLDFWIYISESREFSDFHNEEALVWHEQKLPYAVWTPGSVRHQNITFRPSEAVQKNNASLYAHSFFARSGYSPDPKDSDYQKGASFSRTHPLVVYLPKPKVDNRKSLLSKDGEQPAAGIENVAETPEIEEKEERIWVSFWKPNITINLVDDFTRYPRGGAPPNIAEHLNVDESTGNYYPTVYFNEFWLLRDKLIQINDTVSELHLEMEVGPISLTRWQMYLQIDQSFAIHRSYGSMIDGEADELKRVFIEGNPVLLGITMAVSILHSVFDFLAFKNDIQFWNKNKSMEGLSARSVVINFFCQLIVFLYLLDNETSWMILLSSGVGVGIEFWKIGKAMIIEVDRSGRFPRLRFKHRESYAGNKTKEYDDLAMKYLSYALYPLVGCFAIYSLMYEKHKSWYSWILSSLTSCVYTFGFIMMCPQLFINYKLKSVAHLPWRQMTYKFLNTIIDDLFAFVIKMPWLHRLSVFRDDVIFLIYLYQRWVYPVDKKRVNEFGFGGAEADGSEPVNQIEGTAKEQIVKRPGEAEKRQGVRRTAGFSEDSKATDGSSSSAAGEESQEDKKKL</sequence>
<comment type="similarity">
    <text evidence="2">Belongs to the CLPTM1 family.</text>
</comment>
<evidence type="ECO:0000256" key="3">
    <source>
        <dbReference type="ARBA" id="ARBA00022692"/>
    </source>
</evidence>
<keyword evidence="9" id="KW-1185">Reference proteome</keyword>
<proteinExistence type="inferred from homology"/>
<dbReference type="InterPro" id="IPR008429">
    <property type="entry name" value="CLPTM1"/>
</dbReference>
<evidence type="ECO:0008006" key="10">
    <source>
        <dbReference type="Google" id="ProtNLM"/>
    </source>
</evidence>
<evidence type="ECO:0000256" key="4">
    <source>
        <dbReference type="ARBA" id="ARBA00022989"/>
    </source>
</evidence>
<dbReference type="PANTHER" id="PTHR21347:SF0">
    <property type="entry name" value="LIPID SCRAMBLASE CLPTM1L"/>
    <property type="match status" value="1"/>
</dbReference>
<feature type="transmembrane region" description="Helical" evidence="7">
    <location>
        <begin position="369"/>
        <end position="384"/>
    </location>
</feature>
<evidence type="ECO:0000256" key="5">
    <source>
        <dbReference type="ARBA" id="ARBA00023136"/>
    </source>
</evidence>
<feature type="transmembrane region" description="Helical" evidence="7">
    <location>
        <begin position="472"/>
        <end position="493"/>
    </location>
</feature>
<comment type="subcellular location">
    <subcellularLocation>
        <location evidence="1">Membrane</location>
        <topology evidence="1">Multi-pass membrane protein</topology>
    </subcellularLocation>
</comment>
<evidence type="ECO:0000256" key="1">
    <source>
        <dbReference type="ARBA" id="ARBA00004141"/>
    </source>
</evidence>
<feature type="compositionally biased region" description="Basic and acidic residues" evidence="6">
    <location>
        <begin position="586"/>
        <end position="602"/>
    </location>
</feature>
<evidence type="ECO:0000256" key="7">
    <source>
        <dbReference type="SAM" id="Phobius"/>
    </source>
</evidence>
<dbReference type="EMBL" id="JBHFFA010000004">
    <property type="protein sequence ID" value="KAL2630338.1"/>
    <property type="molecule type" value="Genomic_DNA"/>
</dbReference>
<feature type="compositionally biased region" description="Low complexity" evidence="6">
    <location>
        <begin position="617"/>
        <end position="627"/>
    </location>
</feature>
<organism evidence="8 9">
    <name type="scientific">Riccia fluitans</name>
    <dbReference type="NCBI Taxonomy" id="41844"/>
    <lineage>
        <taxon>Eukaryota</taxon>
        <taxon>Viridiplantae</taxon>
        <taxon>Streptophyta</taxon>
        <taxon>Embryophyta</taxon>
        <taxon>Marchantiophyta</taxon>
        <taxon>Marchantiopsida</taxon>
        <taxon>Marchantiidae</taxon>
        <taxon>Marchantiales</taxon>
        <taxon>Ricciaceae</taxon>
        <taxon>Riccia</taxon>
    </lineage>
</organism>
<feature type="region of interest" description="Disordered" evidence="6">
    <location>
        <begin position="578"/>
        <end position="636"/>
    </location>
</feature>
<feature type="region of interest" description="Disordered" evidence="6">
    <location>
        <begin position="1"/>
        <end position="26"/>
    </location>
</feature>
<reference evidence="8 9" key="1">
    <citation type="submission" date="2024-09" db="EMBL/GenBank/DDBJ databases">
        <title>Chromosome-scale assembly of Riccia fluitans.</title>
        <authorList>
            <person name="Paukszto L."/>
            <person name="Sawicki J."/>
            <person name="Karawczyk K."/>
            <person name="Piernik-Szablinska J."/>
            <person name="Szczecinska M."/>
            <person name="Mazdziarz M."/>
        </authorList>
    </citation>
    <scope>NUCLEOTIDE SEQUENCE [LARGE SCALE GENOMIC DNA]</scope>
    <source>
        <strain evidence="8">Rf_01</strain>
        <tissue evidence="8">Aerial parts of the thallus</tissue>
    </source>
</reference>
<protein>
    <recommendedName>
        <fullName evidence="10">Cleft lip and palate associated transmembrane protein</fullName>
    </recommendedName>
</protein>
<dbReference type="Proteomes" id="UP001605036">
    <property type="component" value="Unassembled WGS sequence"/>
</dbReference>
<feature type="compositionally biased region" description="Gly residues" evidence="6">
    <location>
        <begin position="1"/>
        <end position="21"/>
    </location>
</feature>
<evidence type="ECO:0000256" key="6">
    <source>
        <dbReference type="SAM" id="MobiDB-lite"/>
    </source>
</evidence>
<dbReference type="AlphaFoldDB" id="A0ABD1YI51"/>
<evidence type="ECO:0000256" key="2">
    <source>
        <dbReference type="ARBA" id="ARBA00009310"/>
    </source>
</evidence>
<keyword evidence="3 7" id="KW-0812">Transmembrane</keyword>
<gene>
    <name evidence="8" type="ORF">R1flu_015024</name>
</gene>
<feature type="transmembrane region" description="Helical" evidence="7">
    <location>
        <begin position="328"/>
        <end position="348"/>
    </location>
</feature>
<dbReference type="GO" id="GO:0016020">
    <property type="term" value="C:membrane"/>
    <property type="evidence" value="ECO:0007669"/>
    <property type="project" value="UniProtKB-SubCell"/>
</dbReference>
<keyword evidence="5 7" id="KW-0472">Membrane</keyword>
<comment type="caution">
    <text evidence="8">The sequence shown here is derived from an EMBL/GenBank/DDBJ whole genome shotgun (WGS) entry which is preliminary data.</text>
</comment>
<evidence type="ECO:0000313" key="9">
    <source>
        <dbReference type="Proteomes" id="UP001605036"/>
    </source>
</evidence>